<dbReference type="Pfam" id="PF13920">
    <property type="entry name" value="zf-C3HC4_3"/>
    <property type="match status" value="1"/>
</dbReference>
<organism evidence="3">
    <name type="scientific">Setaria italica</name>
    <name type="common">Foxtail millet</name>
    <name type="synonym">Panicum italicum</name>
    <dbReference type="NCBI Taxonomy" id="4555"/>
    <lineage>
        <taxon>Eukaryota</taxon>
        <taxon>Viridiplantae</taxon>
        <taxon>Streptophyta</taxon>
        <taxon>Embryophyta</taxon>
        <taxon>Tracheophyta</taxon>
        <taxon>Spermatophyta</taxon>
        <taxon>Magnoliopsida</taxon>
        <taxon>Liliopsida</taxon>
        <taxon>Poales</taxon>
        <taxon>Poaceae</taxon>
        <taxon>PACMAD clade</taxon>
        <taxon>Panicoideae</taxon>
        <taxon>Panicodae</taxon>
        <taxon>Paniceae</taxon>
        <taxon>Cenchrinae</taxon>
        <taxon>Setaria</taxon>
    </lineage>
</organism>
<gene>
    <name evidence="3" type="ORF">SETIT_8G122700v2</name>
</gene>
<dbReference type="GO" id="GO:0008270">
    <property type="term" value="F:zinc ion binding"/>
    <property type="evidence" value="ECO:0007669"/>
    <property type="project" value="UniProtKB-KW"/>
</dbReference>
<evidence type="ECO:0000256" key="1">
    <source>
        <dbReference type="PROSITE-ProRule" id="PRU00175"/>
    </source>
</evidence>
<dbReference type="SUPFAM" id="SSF57850">
    <property type="entry name" value="RING/U-box"/>
    <property type="match status" value="1"/>
</dbReference>
<dbReference type="InterPro" id="IPR013083">
    <property type="entry name" value="Znf_RING/FYVE/PHD"/>
</dbReference>
<protein>
    <recommendedName>
        <fullName evidence="2">RING-type domain-containing protein</fullName>
    </recommendedName>
</protein>
<sequence length="307" mass="33761">MEQQRSPPATAQRADCVIVNLELQVVVASNAAVAAASNGSDNYHVVDVKARRPTAGVQQDHHVVTWIVWPSVSYVVADGDAETSPKGNPVEVRPKGVDNGAGSKNQCVVCAESMRSVAIGRCGHRGVCSKCMVHGRFFQQNRRCYICNIQCPKVLVAKADDGVCDRAATPPKLPRFTFRDGCVGNYWYPGHTAAYFEEDKEHQAARAECEGIIPRFYQPLVPRSPRAPASTRQRRVAAQIPSPNPLFSAPPLLQSVPLRHSSQCLQPVRVTEASRSQVVSGLYTRWVGQQRRKSYEATALKFVLTRL</sequence>
<dbReference type="AlphaFoldDB" id="A0A368S774"/>
<reference evidence="3" key="2">
    <citation type="submission" date="2015-07" db="EMBL/GenBank/DDBJ databases">
        <authorList>
            <person name="Noorani M."/>
        </authorList>
    </citation>
    <scope>NUCLEOTIDE SEQUENCE</scope>
    <source>
        <strain evidence="3">Yugu1</strain>
    </source>
</reference>
<evidence type="ECO:0000313" key="3">
    <source>
        <dbReference type="EMBL" id="RCV38193.1"/>
    </source>
</evidence>
<accession>A0A368S774</accession>
<keyword evidence="1" id="KW-0862">Zinc</keyword>
<dbReference type="GO" id="GO:0061630">
    <property type="term" value="F:ubiquitin protein ligase activity"/>
    <property type="evidence" value="ECO:0007669"/>
    <property type="project" value="InterPro"/>
</dbReference>
<keyword evidence="1" id="KW-0479">Metal-binding</keyword>
<dbReference type="PANTHER" id="PTHR22938:SF15">
    <property type="entry name" value="OS01G0568000 PROTEIN"/>
    <property type="match status" value="1"/>
</dbReference>
<dbReference type="InterPro" id="IPR044288">
    <property type="entry name" value="ZNF598/HEL2"/>
</dbReference>
<name>A0A368S774_SETIT</name>
<dbReference type="EMBL" id="CM003535">
    <property type="protein sequence ID" value="RCV38193.1"/>
    <property type="molecule type" value="Genomic_DNA"/>
</dbReference>
<keyword evidence="1" id="KW-0863">Zinc-finger</keyword>
<dbReference type="InterPro" id="IPR001841">
    <property type="entry name" value="Znf_RING"/>
</dbReference>
<dbReference type="Gene3D" id="3.30.40.10">
    <property type="entry name" value="Zinc/RING finger domain, C3HC4 (zinc finger)"/>
    <property type="match status" value="1"/>
</dbReference>
<evidence type="ECO:0000259" key="2">
    <source>
        <dbReference type="PROSITE" id="PS50089"/>
    </source>
</evidence>
<reference evidence="3" key="1">
    <citation type="journal article" date="2012" name="Nat. Biotechnol.">
        <title>Reference genome sequence of the model plant Setaria.</title>
        <authorList>
            <person name="Bennetzen J.L."/>
            <person name="Schmutz J."/>
            <person name="Wang H."/>
            <person name="Percifield R."/>
            <person name="Hawkins J."/>
            <person name="Pontaroli A.C."/>
            <person name="Estep M."/>
            <person name="Feng L."/>
            <person name="Vaughn J.N."/>
            <person name="Grimwood J."/>
            <person name="Jenkins J."/>
            <person name="Barry K."/>
            <person name="Lindquist E."/>
            <person name="Hellsten U."/>
            <person name="Deshpande S."/>
            <person name="Wang X."/>
            <person name="Wu X."/>
            <person name="Mitros T."/>
            <person name="Triplett J."/>
            <person name="Yang X."/>
            <person name="Ye C.Y."/>
            <person name="Mauro-Herrera M."/>
            <person name="Wang L."/>
            <person name="Li P."/>
            <person name="Sharma M."/>
            <person name="Sharma R."/>
            <person name="Ronald P.C."/>
            <person name="Panaud O."/>
            <person name="Kellogg E.A."/>
            <person name="Brutnell T.P."/>
            <person name="Doust A.N."/>
            <person name="Tuskan G.A."/>
            <person name="Rokhsar D."/>
            <person name="Devos K.M."/>
        </authorList>
    </citation>
    <scope>NUCLEOTIDE SEQUENCE [LARGE SCALE GENOMIC DNA]</scope>
    <source>
        <strain evidence="3">Yugu1</strain>
    </source>
</reference>
<dbReference type="OrthoDB" id="663895at2759"/>
<dbReference type="STRING" id="4555.A0A368S774"/>
<dbReference type="PANTHER" id="PTHR22938">
    <property type="entry name" value="ZINC FINGER PROTEIN 598"/>
    <property type="match status" value="1"/>
</dbReference>
<dbReference type="PROSITE" id="PS50089">
    <property type="entry name" value="ZF_RING_2"/>
    <property type="match status" value="1"/>
</dbReference>
<feature type="domain" description="RING-type" evidence="2">
    <location>
        <begin position="107"/>
        <end position="148"/>
    </location>
</feature>
<proteinExistence type="predicted"/>
<dbReference type="GO" id="GO:0072344">
    <property type="term" value="P:rescue of stalled ribosome"/>
    <property type="evidence" value="ECO:0007669"/>
    <property type="project" value="InterPro"/>
</dbReference>